<dbReference type="HOGENOM" id="CLU_000445_11_1_5"/>
<organism evidence="5 6">
    <name type="scientific">Azorhizobium caulinodans (strain ATCC 43989 / DSM 5975 / JCM 20966 / LMG 6465 / NBRC 14845 / NCIMB 13405 / ORS 571)</name>
    <dbReference type="NCBI Taxonomy" id="438753"/>
    <lineage>
        <taxon>Bacteria</taxon>
        <taxon>Pseudomonadati</taxon>
        <taxon>Pseudomonadota</taxon>
        <taxon>Alphaproteobacteria</taxon>
        <taxon>Hyphomicrobiales</taxon>
        <taxon>Xanthobacteraceae</taxon>
        <taxon>Azorhizobium</taxon>
    </lineage>
</organism>
<evidence type="ECO:0000259" key="4">
    <source>
        <dbReference type="PROSITE" id="PS50887"/>
    </source>
</evidence>
<keyword evidence="3" id="KW-1133">Transmembrane helix</keyword>
<feature type="transmembrane region" description="Helical" evidence="3">
    <location>
        <begin position="6"/>
        <end position="30"/>
    </location>
</feature>
<dbReference type="InterPro" id="IPR029787">
    <property type="entry name" value="Nucleotide_cyclase"/>
</dbReference>
<evidence type="ECO:0000313" key="5">
    <source>
        <dbReference type="EMBL" id="BAF87202.1"/>
    </source>
</evidence>
<dbReference type="AlphaFoldDB" id="A8HRK7"/>
<comment type="catalytic activity">
    <reaction evidence="2">
        <text>2 GTP = 3',3'-c-di-GMP + 2 diphosphate</text>
        <dbReference type="Rhea" id="RHEA:24898"/>
        <dbReference type="ChEBI" id="CHEBI:33019"/>
        <dbReference type="ChEBI" id="CHEBI:37565"/>
        <dbReference type="ChEBI" id="CHEBI:58805"/>
        <dbReference type="EC" id="2.7.7.65"/>
    </reaction>
</comment>
<dbReference type="SUPFAM" id="SSF55073">
    <property type="entry name" value="Nucleotide cyclase"/>
    <property type="match status" value="1"/>
</dbReference>
<name>A8HRK7_AZOC5</name>
<dbReference type="InterPro" id="IPR043128">
    <property type="entry name" value="Rev_trsase/Diguanyl_cyclase"/>
</dbReference>
<dbReference type="RefSeq" id="WP_012169735.1">
    <property type="nucleotide sequence ID" value="NC_009937.1"/>
</dbReference>
<keyword evidence="3" id="KW-0472">Membrane</keyword>
<reference evidence="5 6" key="3">
    <citation type="journal article" date="2008" name="BMC Genomics">
        <title>The genome of the versatile nitrogen fixer Azorhizobium caulinodans ORS571.</title>
        <authorList>
            <person name="Lee KB."/>
            <person name="Backer P.D."/>
            <person name="Aono T."/>
            <person name="Liu CT."/>
            <person name="Suzuki S."/>
            <person name="Suzuki T."/>
            <person name="Kaneko T."/>
            <person name="Yamada M."/>
            <person name="Tabata S."/>
            <person name="Kupfer D.M."/>
            <person name="Najar F.Z."/>
            <person name="Wiley G.B."/>
            <person name="Roe B."/>
            <person name="Binnewies T.T."/>
            <person name="Ussery D.W."/>
            <person name="D'Haeze W."/>
            <person name="Herder J.D."/>
            <person name="Gevers D."/>
            <person name="Vereecke D."/>
            <person name="Holsters M."/>
            <person name="Oyaizu H."/>
        </authorList>
    </citation>
    <scope>NUCLEOTIDE SEQUENCE [LARGE SCALE GENOMIC DNA]</scope>
    <source>
        <strain evidence="6">ATCC 43989 / DSM 5975 / JCM 20966 / LMG 6465 / NBRC 14845 / NCIMB 13405 / ORS 571</strain>
    </source>
</reference>
<dbReference type="PANTHER" id="PTHR45138:SF9">
    <property type="entry name" value="DIGUANYLATE CYCLASE DGCM-RELATED"/>
    <property type="match status" value="1"/>
</dbReference>
<keyword evidence="3" id="KW-0812">Transmembrane</keyword>
<feature type="transmembrane region" description="Helical" evidence="3">
    <location>
        <begin position="153"/>
        <end position="177"/>
    </location>
</feature>
<dbReference type="NCBIfam" id="TIGR00254">
    <property type="entry name" value="GGDEF"/>
    <property type="match status" value="1"/>
</dbReference>
<dbReference type="SMART" id="SM00267">
    <property type="entry name" value="GGDEF"/>
    <property type="match status" value="1"/>
</dbReference>
<dbReference type="STRING" id="438753.AZC_1204"/>
<sequence length="402" mass="42958">MVTLDFQTIGFAAVVLATLMGALLLLAWAYVRSETCLIFWGVTDLFCAGSVAVLTAANGRLGPNVAPFSNGWLLTGAALTYCGMRAFDRRPITLPIWLAVIATPLFYYIACVLFLPNVNDRVVLYTFICCCWFGGSAYVLAHVPSYAPAFSRMLVALFLAGMCTIQVVRLAGSLAGFRPLGGDMTSEQMAWTFAAGLFFTVGLNFGGMFMVLDRMASCDELTELSNRRSLLMGASALLRSALASGRPVSVLLVDLDHFKSINDRFGHRTGDQVLRAFAQVARKLLRRGDLVGRYGGEEFCLVLKDAGSDVACVMAERLRRQVMDDLREVEGHAVEATVAIGVASLEAGQRVAGIDRMIDAADHALYAAKDGGRNRVVLAAPLVTPQPAAPHAGGAAASTGVA</sequence>
<evidence type="ECO:0000313" key="6">
    <source>
        <dbReference type="Proteomes" id="UP000000270"/>
    </source>
</evidence>
<dbReference type="PANTHER" id="PTHR45138">
    <property type="entry name" value="REGULATORY COMPONENTS OF SENSORY TRANSDUCTION SYSTEM"/>
    <property type="match status" value="1"/>
</dbReference>
<reference evidence="5 6" key="5">
    <citation type="journal article" date="2010" name="Appl. Environ. Microbiol.">
        <title>phrR-like gene praR of Azorhizobium caulinodans ORS571 is essential for symbiosis with Sesbania rostrata and is involved in expression of reb genes.</title>
        <authorList>
            <person name="Akiba N."/>
            <person name="Aono T."/>
            <person name="Toyazaki H."/>
            <person name="Sato S."/>
            <person name="Oyaizu H."/>
        </authorList>
    </citation>
    <scope>NUCLEOTIDE SEQUENCE [LARGE SCALE GENOMIC DNA]</scope>
    <source>
        <strain evidence="6">ATCC 43989 / DSM 5975 / JCM 20966 / LMG 6465 / NBRC 14845 / NCIMB 13405 / ORS 571</strain>
    </source>
</reference>
<dbReference type="Pfam" id="PF00990">
    <property type="entry name" value="GGDEF"/>
    <property type="match status" value="1"/>
</dbReference>
<accession>A8HRK7</accession>
<dbReference type="GO" id="GO:0052621">
    <property type="term" value="F:diguanylate cyclase activity"/>
    <property type="evidence" value="ECO:0007669"/>
    <property type="project" value="UniProtKB-EC"/>
</dbReference>
<evidence type="ECO:0000256" key="3">
    <source>
        <dbReference type="SAM" id="Phobius"/>
    </source>
</evidence>
<protein>
    <recommendedName>
        <fullName evidence="1">diguanylate cyclase</fullName>
        <ecNumber evidence="1">2.7.7.65</ecNumber>
    </recommendedName>
</protein>
<proteinExistence type="predicted"/>
<feature type="transmembrane region" description="Helical" evidence="3">
    <location>
        <begin position="94"/>
        <end position="116"/>
    </location>
</feature>
<evidence type="ECO:0000256" key="1">
    <source>
        <dbReference type="ARBA" id="ARBA00012528"/>
    </source>
</evidence>
<evidence type="ECO:0000256" key="2">
    <source>
        <dbReference type="ARBA" id="ARBA00034247"/>
    </source>
</evidence>
<keyword evidence="6" id="KW-1185">Reference proteome</keyword>
<dbReference type="PROSITE" id="PS50887">
    <property type="entry name" value="GGDEF"/>
    <property type="match status" value="1"/>
</dbReference>
<dbReference type="EC" id="2.7.7.65" evidence="1"/>
<dbReference type="Gene3D" id="3.30.70.270">
    <property type="match status" value="1"/>
</dbReference>
<dbReference type="EMBL" id="AP009384">
    <property type="protein sequence ID" value="BAF87202.1"/>
    <property type="molecule type" value="Genomic_DNA"/>
</dbReference>
<feature type="domain" description="GGDEF" evidence="4">
    <location>
        <begin position="246"/>
        <end position="381"/>
    </location>
</feature>
<dbReference type="CDD" id="cd01949">
    <property type="entry name" value="GGDEF"/>
    <property type="match status" value="1"/>
</dbReference>
<reference evidence="5 6" key="4">
    <citation type="journal article" date="2009" name="Appl. Environ. Microbiol.">
        <title>Comparative genome-wide transcriptional profiling of Azorhizobium caulinodans ORS571 grown under free-living and symbiotic conditions.</title>
        <authorList>
            <person name="Tsukada S."/>
            <person name="Aono T."/>
            <person name="Akiba N."/>
            <person name="Lee KB."/>
            <person name="Liu CT."/>
            <person name="Toyazaki H."/>
            <person name="Oyaizu H."/>
        </authorList>
    </citation>
    <scope>NUCLEOTIDE SEQUENCE [LARGE SCALE GENOMIC DNA]</scope>
    <source>
        <strain evidence="6">ATCC 43989 / DSM 5975 / JCM 20966 / LMG 6465 / NBRC 14845 / NCIMB 13405 / ORS 571</strain>
    </source>
</reference>
<dbReference type="InterPro" id="IPR000160">
    <property type="entry name" value="GGDEF_dom"/>
</dbReference>
<reference evidence="5 6" key="1">
    <citation type="journal article" date="2007" name="Appl. Environ. Microbiol.">
        <title>Rhizobial factors required for stem nodule maturation and maintenance in Sesbania rostrata-Azorhizobium caulinodans ORS571 symbiosis.</title>
        <authorList>
            <person name="Suzuki S."/>
            <person name="Aono T."/>
            <person name="Lee KB."/>
            <person name="Suzuki T."/>
            <person name="Liu CT."/>
            <person name="Miwa H."/>
            <person name="Wakao S."/>
            <person name="Iki T."/>
            <person name="Oyaizu H."/>
        </authorList>
    </citation>
    <scope>NUCLEOTIDE SEQUENCE [LARGE SCALE GENOMIC DNA]</scope>
    <source>
        <strain evidence="6">ATCC 43989 / DSM 5975 / JCM 20966 / LMG 6465 / NBRC 14845 / NCIMB 13405 / ORS 571</strain>
    </source>
</reference>
<feature type="transmembrane region" description="Helical" evidence="3">
    <location>
        <begin position="122"/>
        <end position="141"/>
    </location>
</feature>
<dbReference type="Proteomes" id="UP000000270">
    <property type="component" value="Chromosome"/>
</dbReference>
<reference evidence="5 6" key="6">
    <citation type="journal article" date="2011" name="Appl. Environ. Microbiol.">
        <title>Involvement of the azorhizobial chromosome partition gene (parA) in the onset of bacteroid differentiation during Sesbania rostrata stem nodule development.</title>
        <authorList>
            <person name="Liu CT."/>
            <person name="Lee KB."/>
            <person name="Wang YS."/>
            <person name="Peng MH."/>
            <person name="Lee KT."/>
            <person name="Suzuki S."/>
            <person name="Suzuki T."/>
            <person name="Oyaizu H."/>
        </authorList>
    </citation>
    <scope>NUCLEOTIDE SEQUENCE [LARGE SCALE GENOMIC DNA]</scope>
    <source>
        <strain evidence="6">ATCC 43989 / DSM 5975 / JCM 20966 / LMG 6465 / NBRC 14845 / NCIMB 13405 / ORS 571</strain>
    </source>
</reference>
<feature type="transmembrane region" description="Helical" evidence="3">
    <location>
        <begin position="37"/>
        <end position="57"/>
    </location>
</feature>
<dbReference type="FunFam" id="3.30.70.270:FF:000001">
    <property type="entry name" value="Diguanylate cyclase domain protein"/>
    <property type="match status" value="1"/>
</dbReference>
<dbReference type="KEGG" id="azc:AZC_1204"/>
<dbReference type="eggNOG" id="COG3706">
    <property type="taxonomic scope" value="Bacteria"/>
</dbReference>
<reference evidence="6" key="2">
    <citation type="submission" date="2007-04" db="EMBL/GenBank/DDBJ databases">
        <title>Complete genome sequence of the nitrogen-fixing bacterium Azorhizobium caulinodans ORS571.</title>
        <authorList>
            <person name="Lee K.B."/>
            <person name="Backer P.D."/>
            <person name="Aono T."/>
            <person name="Liu C.T."/>
            <person name="Suzuki S."/>
            <person name="Suzuki T."/>
            <person name="Kaneko T."/>
            <person name="Yamada M."/>
            <person name="Tabata S."/>
            <person name="Kupfer D.M."/>
            <person name="Najar F.Z."/>
            <person name="Wiley G.B."/>
            <person name="Roe B."/>
            <person name="Binnewies T."/>
            <person name="Ussery D."/>
            <person name="Vereecke D."/>
            <person name="Gevers D."/>
            <person name="Holsters M."/>
            <person name="Oyaizu H."/>
        </authorList>
    </citation>
    <scope>NUCLEOTIDE SEQUENCE [LARGE SCALE GENOMIC DNA]</scope>
    <source>
        <strain evidence="6">ATCC 43989 / DSM 5975 / JCM 20966 / LMG 6465 / NBRC 14845 / NCIMB 13405 / ORS 571</strain>
    </source>
</reference>
<gene>
    <name evidence="5" type="ordered locus">AZC_1204</name>
</gene>
<dbReference type="InterPro" id="IPR050469">
    <property type="entry name" value="Diguanylate_Cyclase"/>
</dbReference>
<feature type="transmembrane region" description="Helical" evidence="3">
    <location>
        <begin position="189"/>
        <end position="212"/>
    </location>
</feature>